<keyword evidence="3" id="KW-1185">Reference proteome</keyword>
<feature type="region of interest" description="Disordered" evidence="1">
    <location>
        <begin position="1"/>
        <end position="36"/>
    </location>
</feature>
<organism evidence="2 3">
    <name type="scientific">Pectobacterium zantedeschiae</name>
    <dbReference type="NCBI Taxonomy" id="2034769"/>
    <lineage>
        <taxon>Bacteria</taxon>
        <taxon>Pseudomonadati</taxon>
        <taxon>Pseudomonadota</taxon>
        <taxon>Gammaproteobacteria</taxon>
        <taxon>Enterobacterales</taxon>
        <taxon>Pectobacteriaceae</taxon>
        <taxon>Pectobacterium</taxon>
    </lineage>
</organism>
<dbReference type="Proteomes" id="UP001138460">
    <property type="component" value="Unassembled WGS sequence"/>
</dbReference>
<comment type="caution">
    <text evidence="2">The sequence shown here is derived from an EMBL/GenBank/DDBJ whole genome shotgun (WGS) entry which is preliminary data.</text>
</comment>
<dbReference type="EMBL" id="NWTM01000001">
    <property type="protein sequence ID" value="RYC43563.1"/>
    <property type="molecule type" value="Genomic_DNA"/>
</dbReference>
<proteinExistence type="predicted"/>
<name>A0A9X8JIN5_9GAMM</name>
<evidence type="ECO:0000313" key="3">
    <source>
        <dbReference type="Proteomes" id="UP001138460"/>
    </source>
</evidence>
<accession>A0A9X8JIN5</accession>
<gene>
    <name evidence="2" type="ORF">CLR69_00445</name>
</gene>
<evidence type="ECO:0000256" key="1">
    <source>
        <dbReference type="SAM" id="MobiDB-lite"/>
    </source>
</evidence>
<dbReference type="AlphaFoldDB" id="A0A9X8JIN5"/>
<evidence type="ECO:0000313" key="2">
    <source>
        <dbReference type="EMBL" id="RYC43563.1"/>
    </source>
</evidence>
<sequence>MLARRASPIYGASKRVSGGPNRRTLKTKEPRSGIISRQTAWVHRAAATERPVSGAYGKHAEKNKC</sequence>
<protein>
    <submittedName>
        <fullName evidence="2">Uncharacterized protein</fullName>
    </submittedName>
</protein>
<reference evidence="2 3" key="1">
    <citation type="journal article" date="2018" name="Syst. Appl. Microbiol.">
        <title>Pectobacterium zantedeschiae sp. nov. a new species of a soft rot pathogen isolated from Calla lily (Zantedeschia spp.).</title>
        <authorList>
            <person name="Waleron M."/>
            <person name="Misztak A."/>
            <person name="Waleron M."/>
            <person name="Franczuk M."/>
            <person name="Jonca J."/>
            <person name="Wielgomas B."/>
            <person name="Mikicinski A."/>
            <person name="Popovic T."/>
            <person name="Waleron K."/>
        </authorList>
    </citation>
    <scope>NUCLEOTIDE SEQUENCE [LARGE SCALE GENOMIC DNA]</scope>
    <source>
        <strain evidence="2 3">9M</strain>
    </source>
</reference>